<protein>
    <submittedName>
        <fullName evidence="3">Nucleoside-binding protein</fullName>
    </submittedName>
</protein>
<dbReference type="Gene3D" id="3.40.50.2300">
    <property type="match status" value="1"/>
</dbReference>
<dbReference type="EMBL" id="CP005829">
    <property type="protein sequence ID" value="AHH08355.1"/>
    <property type="molecule type" value="Genomic_DNA"/>
</dbReference>
<gene>
    <name evidence="3" type="ORF">BAN_0077000</name>
</gene>
<dbReference type="InterPro" id="IPR003760">
    <property type="entry name" value="PnrA-like"/>
</dbReference>
<dbReference type="Proteomes" id="UP000019262">
    <property type="component" value="Chromosome"/>
</dbReference>
<proteinExistence type="predicted"/>
<reference evidence="3 4" key="1">
    <citation type="submission" date="2013-04" db="EMBL/GenBank/DDBJ databases">
        <title>Comparative Genomics of Relapsing Fever Spirochetes.</title>
        <authorList>
            <person name="Schwan T.G."/>
            <person name="Raffel S.J."/>
            <person name="Porcella S.F."/>
            <person name="Martens C.A."/>
            <person name="Bruno D.P."/>
            <person name="Rickefs S.M."/>
            <person name="Barbian K.B."/>
        </authorList>
    </citation>
    <scope>NUCLEOTIDE SEQUENCE [LARGE SCALE GENOMIC DNA]</scope>
    <source>
        <strain evidence="3 4">BA2</strain>
    </source>
</reference>
<dbReference type="eggNOG" id="COG1744">
    <property type="taxonomic scope" value="Bacteria"/>
</dbReference>
<accession>W5SNB9</accession>
<evidence type="ECO:0000259" key="2">
    <source>
        <dbReference type="Pfam" id="PF02608"/>
    </source>
</evidence>
<evidence type="ECO:0000313" key="3">
    <source>
        <dbReference type="EMBL" id="AHH08355.1"/>
    </source>
</evidence>
<keyword evidence="1" id="KW-0732">Signal</keyword>
<dbReference type="Pfam" id="PF02608">
    <property type="entry name" value="Bmp"/>
    <property type="match status" value="1"/>
</dbReference>
<dbReference type="HOGENOM" id="CLU_2092065_0_0_12"/>
<sequence length="116" mass="12735">MYVNKFMLFISLVLTLGYSKKLSTSCSLQRPAISLIVNGTFDGKSFGGDDWNSFQMLKENFGVELVGEASTSSAYDNDLEALKDKGSTIIWGVGFVLQEVIQQAAVLNKDVNYGSY</sequence>
<dbReference type="GO" id="GO:0005886">
    <property type="term" value="C:plasma membrane"/>
    <property type="evidence" value="ECO:0007669"/>
    <property type="project" value="InterPro"/>
</dbReference>
<dbReference type="AlphaFoldDB" id="W5SNB9"/>
<evidence type="ECO:0000256" key="1">
    <source>
        <dbReference type="ARBA" id="ARBA00022729"/>
    </source>
</evidence>
<name>W5SNB9_BORAN</name>
<organism evidence="3 4">
    <name type="scientific">Borrelia anserina BA2</name>
    <dbReference type="NCBI Taxonomy" id="1313293"/>
    <lineage>
        <taxon>Bacteria</taxon>
        <taxon>Pseudomonadati</taxon>
        <taxon>Spirochaetota</taxon>
        <taxon>Spirochaetia</taxon>
        <taxon>Spirochaetales</taxon>
        <taxon>Borreliaceae</taxon>
        <taxon>Borrelia</taxon>
    </lineage>
</organism>
<feature type="domain" description="ABC transporter substrate-binding protein PnrA-like" evidence="2">
    <location>
        <begin position="32"/>
        <end position="114"/>
    </location>
</feature>
<dbReference type="PATRIC" id="fig|1313293.3.peg.396"/>
<evidence type="ECO:0000313" key="4">
    <source>
        <dbReference type="Proteomes" id="UP000019262"/>
    </source>
</evidence>